<reference evidence="6" key="1">
    <citation type="submission" date="2020-12" db="EMBL/GenBank/DDBJ databases">
        <title>PHA producing bacteria isolated from mangrove.</title>
        <authorList>
            <person name="Zheng W."/>
            <person name="Yu S."/>
            <person name="Huang Y."/>
        </authorList>
    </citation>
    <scope>NUCLEOTIDE SEQUENCE</scope>
    <source>
        <strain evidence="6">GN8-5</strain>
    </source>
</reference>
<evidence type="ECO:0000256" key="4">
    <source>
        <dbReference type="PROSITE-ProRule" id="PRU00335"/>
    </source>
</evidence>
<evidence type="ECO:0000259" key="5">
    <source>
        <dbReference type="PROSITE" id="PS50977"/>
    </source>
</evidence>
<dbReference type="InterPro" id="IPR050109">
    <property type="entry name" value="HTH-type_TetR-like_transc_reg"/>
</dbReference>
<dbReference type="PROSITE" id="PS50977">
    <property type="entry name" value="HTH_TETR_2"/>
    <property type="match status" value="1"/>
</dbReference>
<dbReference type="InterPro" id="IPR009057">
    <property type="entry name" value="Homeodomain-like_sf"/>
</dbReference>
<evidence type="ECO:0000256" key="1">
    <source>
        <dbReference type="ARBA" id="ARBA00023015"/>
    </source>
</evidence>
<dbReference type="SUPFAM" id="SSF48498">
    <property type="entry name" value="Tetracyclin repressor-like, C-terminal domain"/>
    <property type="match status" value="1"/>
</dbReference>
<dbReference type="GO" id="GO:0000976">
    <property type="term" value="F:transcription cis-regulatory region binding"/>
    <property type="evidence" value="ECO:0007669"/>
    <property type="project" value="TreeGrafter"/>
</dbReference>
<evidence type="ECO:0000313" key="6">
    <source>
        <dbReference type="EMBL" id="MBN8204674.1"/>
    </source>
</evidence>
<organism evidence="6 7">
    <name type="scientific">Microbacterium esteraromaticum</name>
    <dbReference type="NCBI Taxonomy" id="57043"/>
    <lineage>
        <taxon>Bacteria</taxon>
        <taxon>Bacillati</taxon>
        <taxon>Actinomycetota</taxon>
        <taxon>Actinomycetes</taxon>
        <taxon>Micrococcales</taxon>
        <taxon>Microbacteriaceae</taxon>
        <taxon>Microbacterium</taxon>
    </lineage>
</organism>
<protein>
    <submittedName>
        <fullName evidence="6">TetR/AcrR family transcriptional regulator</fullName>
    </submittedName>
</protein>
<dbReference type="GO" id="GO:0003700">
    <property type="term" value="F:DNA-binding transcription factor activity"/>
    <property type="evidence" value="ECO:0007669"/>
    <property type="project" value="TreeGrafter"/>
</dbReference>
<dbReference type="InterPro" id="IPR036271">
    <property type="entry name" value="Tet_transcr_reg_TetR-rel_C_sf"/>
</dbReference>
<dbReference type="InterPro" id="IPR001647">
    <property type="entry name" value="HTH_TetR"/>
</dbReference>
<dbReference type="Gene3D" id="1.10.357.10">
    <property type="entry name" value="Tetracycline Repressor, domain 2"/>
    <property type="match status" value="1"/>
</dbReference>
<comment type="caution">
    <text evidence="6">The sequence shown here is derived from an EMBL/GenBank/DDBJ whole genome shotgun (WGS) entry which is preliminary data.</text>
</comment>
<dbReference type="PANTHER" id="PTHR30055:SF234">
    <property type="entry name" value="HTH-TYPE TRANSCRIPTIONAL REGULATOR BETI"/>
    <property type="match status" value="1"/>
</dbReference>
<evidence type="ECO:0000256" key="2">
    <source>
        <dbReference type="ARBA" id="ARBA00023125"/>
    </source>
</evidence>
<sequence length="206" mass="21407">MATLTGHHRDRLIEATVAEFASVGYEGASLNRIIQAAGISKSSFYHAVGSKAELLDAVVETLIADVRAHWIPPAPELFSGADFWPRLDAVLTDLGELAAADPALGLLGRIFYLPAAGAVDARTALLDAVHAWVAEVLRVGVRTGAVREDVPVDALAAATFGMLRGLDEWALGAGEPQAPPTALDHAGAPGLLLRGMLGRPQPPAGA</sequence>
<dbReference type="Pfam" id="PF00440">
    <property type="entry name" value="TetR_N"/>
    <property type="match status" value="1"/>
</dbReference>
<evidence type="ECO:0000256" key="3">
    <source>
        <dbReference type="ARBA" id="ARBA00023163"/>
    </source>
</evidence>
<feature type="DNA-binding region" description="H-T-H motif" evidence="4">
    <location>
        <begin position="29"/>
        <end position="48"/>
    </location>
</feature>
<keyword evidence="3" id="KW-0804">Transcription</keyword>
<dbReference type="EMBL" id="JAEMWU010000001">
    <property type="protein sequence ID" value="MBN8204674.1"/>
    <property type="molecule type" value="Genomic_DNA"/>
</dbReference>
<dbReference type="AlphaFoldDB" id="A0A939DTH0"/>
<evidence type="ECO:0000313" key="7">
    <source>
        <dbReference type="Proteomes" id="UP000664385"/>
    </source>
</evidence>
<dbReference type="Proteomes" id="UP000664385">
    <property type="component" value="Unassembled WGS sequence"/>
</dbReference>
<feature type="domain" description="HTH tetR-type" evidence="5">
    <location>
        <begin position="6"/>
        <end position="66"/>
    </location>
</feature>
<keyword evidence="1" id="KW-0805">Transcription regulation</keyword>
<gene>
    <name evidence="6" type="ORF">JF543_01725</name>
</gene>
<dbReference type="RefSeq" id="WP_179409591.1">
    <property type="nucleotide sequence ID" value="NZ_JAEMWU010000001.1"/>
</dbReference>
<dbReference type="SUPFAM" id="SSF46689">
    <property type="entry name" value="Homeodomain-like"/>
    <property type="match status" value="1"/>
</dbReference>
<accession>A0A939DTH0</accession>
<name>A0A939DTH0_9MICO</name>
<dbReference type="PANTHER" id="PTHR30055">
    <property type="entry name" value="HTH-TYPE TRANSCRIPTIONAL REGULATOR RUTR"/>
    <property type="match status" value="1"/>
</dbReference>
<proteinExistence type="predicted"/>
<keyword evidence="2 4" id="KW-0238">DNA-binding</keyword>